<dbReference type="NCBIfam" id="TIGR03062">
    <property type="entry name" value="pip_yhgE_Cterm"/>
    <property type="match status" value="1"/>
</dbReference>
<evidence type="ECO:0000256" key="2">
    <source>
        <dbReference type="ARBA" id="ARBA00022692"/>
    </source>
</evidence>
<comment type="subcellular location">
    <subcellularLocation>
        <location evidence="1">Membrane</location>
        <topology evidence="1">Multi-pass membrane protein</topology>
    </subcellularLocation>
</comment>
<reference evidence="7 8" key="1">
    <citation type="journal article" date="2019" name="Int. J. Syst. Evol. Microbiol.">
        <title>The Global Catalogue of Microorganisms (GCM) 10K type strain sequencing project: providing services to taxonomists for standard genome sequencing and annotation.</title>
        <authorList>
            <consortium name="The Broad Institute Genomics Platform"/>
            <consortium name="The Broad Institute Genome Sequencing Center for Infectious Disease"/>
            <person name="Wu L."/>
            <person name="Ma J."/>
        </authorList>
    </citation>
    <scope>NUCLEOTIDE SEQUENCE [LARGE SCALE GENOMIC DNA]</scope>
    <source>
        <strain evidence="7 8">JCM 14942</strain>
    </source>
</reference>
<dbReference type="EMBL" id="BAAAOR010000039">
    <property type="protein sequence ID" value="GAA1542577.1"/>
    <property type="molecule type" value="Genomic_DNA"/>
</dbReference>
<dbReference type="InterPro" id="IPR013525">
    <property type="entry name" value="ABC2_TM"/>
</dbReference>
<dbReference type="NCBIfam" id="TIGR03057">
    <property type="entry name" value="xxxLxxG_by_4"/>
    <property type="match status" value="4"/>
</dbReference>
<evidence type="ECO:0000313" key="7">
    <source>
        <dbReference type="EMBL" id="GAA1542577.1"/>
    </source>
</evidence>
<dbReference type="InterPro" id="IPR017500">
    <property type="entry name" value="Phage_infect_YhgE_N"/>
</dbReference>
<name>A0ABN2BLX0_9ACTN</name>
<keyword evidence="2 5" id="KW-0812">Transmembrane</keyword>
<organism evidence="7 8">
    <name type="scientific">Nocardioides humi</name>
    <dbReference type="NCBI Taxonomy" id="449461"/>
    <lineage>
        <taxon>Bacteria</taxon>
        <taxon>Bacillati</taxon>
        <taxon>Actinomycetota</taxon>
        <taxon>Actinomycetes</taxon>
        <taxon>Propionibacteriales</taxon>
        <taxon>Nocardioidaceae</taxon>
        <taxon>Nocardioides</taxon>
    </lineage>
</organism>
<evidence type="ECO:0000259" key="6">
    <source>
        <dbReference type="Pfam" id="PF12698"/>
    </source>
</evidence>
<feature type="transmembrane region" description="Helical" evidence="5">
    <location>
        <begin position="525"/>
        <end position="545"/>
    </location>
</feature>
<comment type="caution">
    <text evidence="7">The sequence shown here is derived from an EMBL/GenBank/DDBJ whole genome shotgun (WGS) entry which is preliminary data.</text>
</comment>
<accession>A0ABN2BLX0</accession>
<evidence type="ECO:0000256" key="3">
    <source>
        <dbReference type="ARBA" id="ARBA00022989"/>
    </source>
</evidence>
<feature type="transmembrane region" description="Helical" evidence="5">
    <location>
        <begin position="606"/>
        <end position="628"/>
    </location>
</feature>
<dbReference type="InterPro" id="IPR051328">
    <property type="entry name" value="T7SS_ABC-Transporter"/>
</dbReference>
<feature type="domain" description="ABC-2 type transporter transmembrane" evidence="6">
    <location>
        <begin position="422"/>
        <end position="625"/>
    </location>
</feature>
<dbReference type="NCBIfam" id="TIGR03061">
    <property type="entry name" value="pip_yhgE_Nterm"/>
    <property type="match status" value="1"/>
</dbReference>
<gene>
    <name evidence="7" type="ORF">GCM10009788_51450</name>
</gene>
<evidence type="ECO:0000313" key="8">
    <source>
        <dbReference type="Proteomes" id="UP001500842"/>
    </source>
</evidence>
<proteinExistence type="predicted"/>
<keyword evidence="8" id="KW-1185">Reference proteome</keyword>
<sequence>MNALRIAWSELSRLLSIRMGRITVLALVTVPTIYAGLYLYANHDPYSALNRVPTALVVEDAGADGLDGSRMDAGREVADQLLDSGDFGWHEVDRASARAGVDDGTYDFALIIPRDFSAALTSSAGTEPEQARITMLTNDANSYLSTTIANTVATKVRDAIAERVSKEAVGTFLVGIADVRDGLEQGAAGAQQLQDGLREAKRGSRKLVAGSGRLADGAGDLHDGATQLRDGLRTLASRTAPLPQQARKLADGARQVADGDRKVANAGTRVAGAVHDARVAYDGGRADLVAEMGRLGIDPAAQQRLLAVYDRVGKRVHDVDAKAGAVRKQLDQLAAGAGQVADGADQLARSAPTLLDGIRQARDGAGELTTGAAQLDRGAGTLHDGTVDLRTGLRRLTSGAGDLHDGLAAGVAKVPDTTEQTRQRIAETVADPIDVRSHSDAAARNYGAGLAPFFLALAAWIGGYVLFLLVRPLSSRALAANQNPLRIALGGWLPPALIGAAQMTLAFAVVAAALDVGIVESLRTWLFMILISATFVAVVHLMNALLGTPGQFLALVLMVIQLVTAGGTFPWQTIPEPLHWLHHALPMSYAVDGLRQLMYGGDPARATTAVLVLAAYLVGALVLTSLVARRQRVWTPSRVKPTVVL</sequence>
<feature type="transmembrane region" description="Helical" evidence="5">
    <location>
        <begin position="21"/>
        <end position="41"/>
    </location>
</feature>
<dbReference type="Pfam" id="PF12698">
    <property type="entry name" value="ABC2_membrane_3"/>
    <property type="match status" value="1"/>
</dbReference>
<dbReference type="RefSeq" id="WP_141002815.1">
    <property type="nucleotide sequence ID" value="NZ_BAAAOR010000039.1"/>
</dbReference>
<dbReference type="InterPro" id="IPR023908">
    <property type="entry name" value="xxxLxxG_rpt"/>
</dbReference>
<keyword evidence="4 5" id="KW-0472">Membrane</keyword>
<keyword evidence="3 5" id="KW-1133">Transmembrane helix</keyword>
<evidence type="ECO:0000256" key="1">
    <source>
        <dbReference type="ARBA" id="ARBA00004141"/>
    </source>
</evidence>
<feature type="transmembrane region" description="Helical" evidence="5">
    <location>
        <begin position="491"/>
        <end position="513"/>
    </location>
</feature>
<protein>
    <submittedName>
        <fullName evidence="7">YhgE/Pip domain-containing protein</fullName>
    </submittedName>
</protein>
<dbReference type="PANTHER" id="PTHR43077">
    <property type="entry name" value="TRANSPORT PERMEASE YVFS-RELATED"/>
    <property type="match status" value="1"/>
</dbReference>
<feature type="transmembrane region" description="Helical" evidence="5">
    <location>
        <begin position="552"/>
        <end position="571"/>
    </location>
</feature>
<dbReference type="Gene3D" id="3.40.1710.10">
    <property type="entry name" value="abc type-2 transporter like domain"/>
    <property type="match status" value="1"/>
</dbReference>
<evidence type="ECO:0000256" key="4">
    <source>
        <dbReference type="ARBA" id="ARBA00023136"/>
    </source>
</evidence>
<dbReference type="PANTHER" id="PTHR43077:SF10">
    <property type="entry name" value="TRANSPORT PERMEASE PROTEIN"/>
    <property type="match status" value="1"/>
</dbReference>
<dbReference type="InterPro" id="IPR017501">
    <property type="entry name" value="Phage_infect_YhgE_C"/>
</dbReference>
<feature type="transmembrane region" description="Helical" evidence="5">
    <location>
        <begin position="446"/>
        <end position="470"/>
    </location>
</feature>
<dbReference type="Proteomes" id="UP001500842">
    <property type="component" value="Unassembled WGS sequence"/>
</dbReference>
<evidence type="ECO:0000256" key="5">
    <source>
        <dbReference type="SAM" id="Phobius"/>
    </source>
</evidence>